<protein>
    <submittedName>
        <fullName evidence="1">10775_t:CDS:1</fullName>
    </submittedName>
</protein>
<evidence type="ECO:0000313" key="2">
    <source>
        <dbReference type="Proteomes" id="UP000789508"/>
    </source>
</evidence>
<dbReference type="EMBL" id="CAJVPS010001100">
    <property type="protein sequence ID" value="CAG8524149.1"/>
    <property type="molecule type" value="Genomic_DNA"/>
</dbReference>
<sequence length="123" mass="14366">MEKKEIGVTIPPEIRVPSKPEIFDATGHKYVFKVRGESYPPLRRTHRHKFSSSHESQRCNEHDEYDQYIETLEAKLNDLEYVINELVNHNQVDISMEFGKDDINFSQIDTETLLEISKSITIS</sequence>
<organism evidence="1 2">
    <name type="scientific">Ambispora leptoticha</name>
    <dbReference type="NCBI Taxonomy" id="144679"/>
    <lineage>
        <taxon>Eukaryota</taxon>
        <taxon>Fungi</taxon>
        <taxon>Fungi incertae sedis</taxon>
        <taxon>Mucoromycota</taxon>
        <taxon>Glomeromycotina</taxon>
        <taxon>Glomeromycetes</taxon>
        <taxon>Archaeosporales</taxon>
        <taxon>Ambisporaceae</taxon>
        <taxon>Ambispora</taxon>
    </lineage>
</organism>
<dbReference type="OrthoDB" id="10401041at2759"/>
<comment type="caution">
    <text evidence="1">The sequence shown here is derived from an EMBL/GenBank/DDBJ whole genome shotgun (WGS) entry which is preliminary data.</text>
</comment>
<name>A0A9N9A9L8_9GLOM</name>
<keyword evidence="2" id="KW-1185">Reference proteome</keyword>
<evidence type="ECO:0000313" key="1">
    <source>
        <dbReference type="EMBL" id="CAG8524149.1"/>
    </source>
</evidence>
<dbReference type="Proteomes" id="UP000789508">
    <property type="component" value="Unassembled WGS sequence"/>
</dbReference>
<reference evidence="1" key="1">
    <citation type="submission" date="2021-06" db="EMBL/GenBank/DDBJ databases">
        <authorList>
            <person name="Kallberg Y."/>
            <person name="Tangrot J."/>
            <person name="Rosling A."/>
        </authorList>
    </citation>
    <scope>NUCLEOTIDE SEQUENCE</scope>
    <source>
        <strain evidence="1">FL130A</strain>
    </source>
</reference>
<gene>
    <name evidence="1" type="ORF">ALEPTO_LOCUS4621</name>
</gene>
<proteinExistence type="predicted"/>
<accession>A0A9N9A9L8</accession>
<dbReference type="AlphaFoldDB" id="A0A9N9A9L8"/>